<feature type="domain" description="Pyruvate carboxyltransferase" evidence="4">
    <location>
        <begin position="6"/>
        <end position="282"/>
    </location>
</feature>
<dbReference type="AlphaFoldDB" id="A0A4U1GHZ2"/>
<protein>
    <submittedName>
        <fullName evidence="6">Hydroxymethylglutaryl-CoA lyase</fullName>
    </submittedName>
</protein>
<proteinExistence type="inferred from homology"/>
<dbReference type="GO" id="GO:0006552">
    <property type="term" value="P:L-leucine catabolic process"/>
    <property type="evidence" value="ECO:0007669"/>
    <property type="project" value="TreeGrafter"/>
</dbReference>
<keyword evidence="7" id="KW-1185">Reference proteome</keyword>
<dbReference type="RefSeq" id="WP_131611185.1">
    <property type="nucleotide sequence ID" value="NZ_SJSM01000019.1"/>
</dbReference>
<evidence type="ECO:0000313" key="8">
    <source>
        <dbReference type="Proteomes" id="UP000309594"/>
    </source>
</evidence>
<keyword evidence="2" id="KW-0479">Metal-binding</keyword>
<dbReference type="SUPFAM" id="SSF51569">
    <property type="entry name" value="Aldolase"/>
    <property type="match status" value="1"/>
</dbReference>
<dbReference type="GO" id="GO:0004419">
    <property type="term" value="F:hydroxymethylglutaryl-CoA lyase activity"/>
    <property type="evidence" value="ECO:0007669"/>
    <property type="project" value="TreeGrafter"/>
</dbReference>
<comment type="caution">
    <text evidence="6">The sequence shown here is derived from an EMBL/GenBank/DDBJ whole genome shotgun (WGS) entry which is preliminary data.</text>
</comment>
<dbReference type="PANTHER" id="PTHR42738">
    <property type="entry name" value="HYDROXYMETHYLGLUTARYL-COA LYASE"/>
    <property type="match status" value="1"/>
</dbReference>
<gene>
    <name evidence="5" type="ORF">EZ444_21375</name>
    <name evidence="6" type="ORF">FBD94_10240</name>
</gene>
<dbReference type="InterPro" id="IPR043594">
    <property type="entry name" value="HMGL"/>
</dbReference>
<evidence type="ECO:0000313" key="5">
    <source>
        <dbReference type="EMBL" id="TCC89017.1"/>
    </source>
</evidence>
<dbReference type="PROSITE" id="PS50991">
    <property type="entry name" value="PYR_CT"/>
    <property type="match status" value="1"/>
</dbReference>
<dbReference type="EMBL" id="SWDX01000003">
    <property type="protein sequence ID" value="TKC62580.1"/>
    <property type="molecule type" value="Genomic_DNA"/>
</dbReference>
<name>A0A4U1GHZ2_9SPHI</name>
<dbReference type="Proteomes" id="UP000309594">
    <property type="component" value="Unassembled WGS sequence"/>
</dbReference>
<dbReference type="InterPro" id="IPR013785">
    <property type="entry name" value="Aldolase_TIM"/>
</dbReference>
<evidence type="ECO:0000313" key="7">
    <source>
        <dbReference type="Proteomes" id="UP000291117"/>
    </source>
</evidence>
<dbReference type="CDD" id="cd07938">
    <property type="entry name" value="DRE_TIM_HMGL"/>
    <property type="match status" value="1"/>
</dbReference>
<dbReference type="PANTHER" id="PTHR42738:SF7">
    <property type="entry name" value="HYDROXYMETHYLGLUTARYL-COA LYASE"/>
    <property type="match status" value="1"/>
</dbReference>
<evidence type="ECO:0000259" key="4">
    <source>
        <dbReference type="PROSITE" id="PS50991"/>
    </source>
</evidence>
<evidence type="ECO:0000256" key="3">
    <source>
        <dbReference type="ARBA" id="ARBA00023239"/>
    </source>
</evidence>
<dbReference type="EMBL" id="SJSM01000019">
    <property type="protein sequence ID" value="TCC89017.1"/>
    <property type="molecule type" value="Genomic_DNA"/>
</dbReference>
<dbReference type="GO" id="GO:0046872">
    <property type="term" value="F:metal ion binding"/>
    <property type="evidence" value="ECO:0007669"/>
    <property type="project" value="UniProtKB-KW"/>
</dbReference>
<reference evidence="6 8" key="2">
    <citation type="submission" date="2019-04" db="EMBL/GenBank/DDBJ databases">
        <title>Pedobacter sp. RP-1-16 sp. nov., isolated from Arctic soil.</title>
        <authorList>
            <person name="Dahal R.H."/>
            <person name="Kim D.-U."/>
        </authorList>
    </citation>
    <scope>NUCLEOTIDE SEQUENCE [LARGE SCALE GENOMIC DNA]</scope>
    <source>
        <strain evidence="6 8">RP-1-16</strain>
    </source>
</reference>
<dbReference type="InterPro" id="IPR000891">
    <property type="entry name" value="PYR_CT"/>
</dbReference>
<organism evidence="6 8">
    <name type="scientific">Pedobacter hiemivivus</name>
    <dbReference type="NCBI Taxonomy" id="2530454"/>
    <lineage>
        <taxon>Bacteria</taxon>
        <taxon>Pseudomonadati</taxon>
        <taxon>Bacteroidota</taxon>
        <taxon>Sphingobacteriia</taxon>
        <taxon>Sphingobacteriales</taxon>
        <taxon>Sphingobacteriaceae</taxon>
        <taxon>Pedobacter</taxon>
    </lineage>
</organism>
<reference evidence="5 7" key="1">
    <citation type="submission" date="2019-02" db="EMBL/GenBank/DDBJ databases">
        <title>Pedobacter sp. RP-3-8 sp. nov., isolated from Arctic soil.</title>
        <authorList>
            <person name="Dahal R.H."/>
        </authorList>
    </citation>
    <scope>NUCLEOTIDE SEQUENCE [LARGE SCALE GENOMIC DNA]</scope>
    <source>
        <strain evidence="5 7">RP-3-8</strain>
    </source>
</reference>
<sequence length="293" mass="32532">MTQQQTIKLIECPRDAMQGIHDFIDTDLKAAYINLLLQVGFDTIDFGSFVSPKAIPQLRDTAEVLSKLDLGNTSSKLLAIIANLRGAEEAAAHPEISYLGFPFSISETFQQRNTNSSIAQSLETVKQLLELCSKRDKTAVIYLSMGFGNPYGDEWNVEIVERWADELVQNGAKILALSDTTGVSTPEKIKEILPSLVKRFEHTDPAKNIEIGLHLHSTPYTRFEKIQAAYESGCKRFDSALKGFGGCPMATDDLTGNMATEDLISYLNSKGELLNLNMDKWQEALRFSGKVFL</sequence>
<dbReference type="Pfam" id="PF00682">
    <property type="entry name" value="HMGL-like"/>
    <property type="match status" value="1"/>
</dbReference>
<evidence type="ECO:0000313" key="6">
    <source>
        <dbReference type="EMBL" id="TKC62580.1"/>
    </source>
</evidence>
<accession>A0A4R0MR09</accession>
<keyword evidence="3 6" id="KW-0456">Lyase</keyword>
<dbReference type="OrthoDB" id="9784013at2"/>
<evidence type="ECO:0000256" key="2">
    <source>
        <dbReference type="ARBA" id="ARBA00022723"/>
    </source>
</evidence>
<dbReference type="GO" id="GO:0046951">
    <property type="term" value="P:ketone body biosynthetic process"/>
    <property type="evidence" value="ECO:0007669"/>
    <property type="project" value="TreeGrafter"/>
</dbReference>
<accession>A0A4U1GHZ2</accession>
<dbReference type="Proteomes" id="UP000291117">
    <property type="component" value="Unassembled WGS sequence"/>
</dbReference>
<comment type="similarity">
    <text evidence="1">Belongs to the HMG-CoA lyase family.</text>
</comment>
<dbReference type="Gene3D" id="3.20.20.70">
    <property type="entry name" value="Aldolase class I"/>
    <property type="match status" value="1"/>
</dbReference>
<evidence type="ECO:0000256" key="1">
    <source>
        <dbReference type="ARBA" id="ARBA00009405"/>
    </source>
</evidence>